<dbReference type="EMBL" id="CP011807">
    <property type="protein sequence ID" value="AKM29189.1"/>
    <property type="molecule type" value="Genomic_DNA"/>
</dbReference>
<gene>
    <name evidence="1" type="ORF">AB870_02210</name>
</gene>
<dbReference type="PATRIC" id="fig|656179.3.peg.485"/>
<evidence type="ECO:0000313" key="1">
    <source>
        <dbReference type="EMBL" id="AKM29189.1"/>
    </source>
</evidence>
<name>A0A0H3WMR8_9BURK</name>
<sequence>MEMTATRVDYQRWLSLRRQVPANEYPVYPLPEKLPRRGYVVWFYFRNEFFGAHYDEKHKGYVSAHVKNPWEAAFLETKTEALEIARRMVCPCLVLYCAGPLGSVSAVA</sequence>
<keyword evidence="2" id="KW-1185">Reference proteome</keyword>
<dbReference type="Proteomes" id="UP000035651">
    <property type="component" value="Chromosome"/>
</dbReference>
<accession>A0A0H3WMR8</accession>
<reference evidence="1" key="1">
    <citation type="submission" date="2016-06" db="EMBL/GenBank/DDBJ databases">
        <title>Complete Genome Sequence of Pandoraea faecigallinarum DSM-23572.</title>
        <authorList>
            <person name="Yong D."/>
            <person name="Ee R."/>
            <person name="Lim Y.-L."/>
            <person name="Yin W.-F."/>
            <person name="Chan K.-G."/>
        </authorList>
    </citation>
    <scope>NUCLEOTIDE SEQUENCE</scope>
    <source>
        <strain evidence="1">DSM 23572</strain>
    </source>
</reference>
<evidence type="ECO:0000313" key="2">
    <source>
        <dbReference type="Proteomes" id="UP000035651"/>
    </source>
</evidence>
<proteinExistence type="predicted"/>
<dbReference type="AlphaFoldDB" id="A0A0H3WMR8"/>
<organism evidence="1 2">
    <name type="scientific">Pandoraea faecigallinarum</name>
    <dbReference type="NCBI Taxonomy" id="656179"/>
    <lineage>
        <taxon>Bacteria</taxon>
        <taxon>Pseudomonadati</taxon>
        <taxon>Pseudomonadota</taxon>
        <taxon>Betaproteobacteria</taxon>
        <taxon>Burkholderiales</taxon>
        <taxon>Burkholderiaceae</taxon>
        <taxon>Pandoraea</taxon>
    </lineage>
</organism>
<protein>
    <submittedName>
        <fullName evidence="1">Uncharacterized protein</fullName>
    </submittedName>
</protein>
<dbReference type="KEGG" id="pfg:AB870_02210"/>